<dbReference type="InterPro" id="IPR007831">
    <property type="entry name" value="T2SS_GspE_N"/>
</dbReference>
<dbReference type="Proteomes" id="UP000032702">
    <property type="component" value="Unassembled WGS sequence"/>
</dbReference>
<feature type="non-terminal residue" evidence="2">
    <location>
        <position position="154"/>
    </location>
</feature>
<dbReference type="PANTHER" id="PTHR30258">
    <property type="entry name" value="TYPE II SECRETION SYSTEM PROTEIN GSPE-RELATED"/>
    <property type="match status" value="1"/>
</dbReference>
<organism evidence="2 3">
    <name type="scientific">Stigmatella aurantiaca (strain DW4/3-1)</name>
    <dbReference type="NCBI Taxonomy" id="378806"/>
    <lineage>
        <taxon>Bacteria</taxon>
        <taxon>Pseudomonadati</taxon>
        <taxon>Myxococcota</taxon>
        <taxon>Myxococcia</taxon>
        <taxon>Myxococcales</taxon>
        <taxon>Cystobacterineae</taxon>
        <taxon>Archangiaceae</taxon>
        <taxon>Stigmatella</taxon>
    </lineage>
</organism>
<dbReference type="Gene3D" id="3.30.300.160">
    <property type="entry name" value="Type II secretion system, protein E, N-terminal domain"/>
    <property type="match status" value="1"/>
</dbReference>
<sequence length="154" mass="16734">MAQIKLGELLIKANVLQESQLKAALAEQAKWGGKLGEILVRMSLVSEDILVRALSKQLNIPAVNLDAVQMIPPHVRAKVPAQTARDFAVLPLQLRDDGKTLVVAVADPLNVRHLDELRAITRCRIVPNVAGRTSIARAFARLYEDGGELGDADT</sequence>
<dbReference type="AlphaFoldDB" id="Q094V5"/>
<dbReference type="EMBL" id="AAMD01000037">
    <property type="protein sequence ID" value="EAU67219.1"/>
    <property type="molecule type" value="Genomic_DNA"/>
</dbReference>
<accession>Q094V5</accession>
<comment type="caution">
    <text evidence="2">The sequence shown here is derived from an EMBL/GenBank/DDBJ whole genome shotgun (WGS) entry which is preliminary data.</text>
</comment>
<dbReference type="GO" id="GO:0016887">
    <property type="term" value="F:ATP hydrolysis activity"/>
    <property type="evidence" value="ECO:0007669"/>
    <property type="project" value="TreeGrafter"/>
</dbReference>
<dbReference type="InterPro" id="IPR037257">
    <property type="entry name" value="T2SS_E_N_sf"/>
</dbReference>
<evidence type="ECO:0000259" key="1">
    <source>
        <dbReference type="Pfam" id="PF05157"/>
    </source>
</evidence>
<name>Q094V5_STIAD</name>
<evidence type="ECO:0000313" key="2">
    <source>
        <dbReference type="EMBL" id="EAU67219.1"/>
    </source>
</evidence>
<dbReference type="GO" id="GO:0005886">
    <property type="term" value="C:plasma membrane"/>
    <property type="evidence" value="ECO:0007669"/>
    <property type="project" value="TreeGrafter"/>
</dbReference>
<dbReference type="PANTHER" id="PTHR30258:SF1">
    <property type="entry name" value="PROTEIN TRANSPORT PROTEIN HOFB HOMOLOG"/>
    <property type="match status" value="1"/>
</dbReference>
<reference evidence="2 3" key="1">
    <citation type="submission" date="2006-04" db="EMBL/GenBank/DDBJ databases">
        <authorList>
            <person name="Nierman W.C."/>
        </authorList>
    </citation>
    <scope>NUCLEOTIDE SEQUENCE [LARGE SCALE GENOMIC DNA]</scope>
    <source>
        <strain evidence="2 3">DW4/3-1</strain>
    </source>
</reference>
<proteinExistence type="predicted"/>
<feature type="domain" description="Type II secretion system protein GspE N-terminal" evidence="1">
    <location>
        <begin position="58"/>
        <end position="147"/>
    </location>
</feature>
<dbReference type="Pfam" id="PF05157">
    <property type="entry name" value="MshEN"/>
    <property type="match status" value="1"/>
</dbReference>
<dbReference type="SUPFAM" id="SSF160246">
    <property type="entry name" value="EspE N-terminal domain-like"/>
    <property type="match status" value="1"/>
</dbReference>
<evidence type="ECO:0000313" key="3">
    <source>
        <dbReference type="Proteomes" id="UP000032702"/>
    </source>
</evidence>
<protein>
    <submittedName>
        <fullName evidence="2">General secretion protein E N-terminal domain protein</fullName>
    </submittedName>
</protein>
<gene>
    <name evidence="2" type="ORF">STIAU_7523</name>
</gene>